<feature type="transmembrane region" description="Helical" evidence="1">
    <location>
        <begin position="12"/>
        <end position="32"/>
    </location>
</feature>
<dbReference type="Proteomes" id="UP000323317">
    <property type="component" value="Unassembled WGS sequence"/>
</dbReference>
<keyword evidence="1" id="KW-1133">Transmembrane helix</keyword>
<dbReference type="RefSeq" id="WP_187442879.1">
    <property type="nucleotide sequence ID" value="NZ_VTEH01000018.1"/>
</dbReference>
<keyword evidence="1" id="KW-0472">Membrane</keyword>
<keyword evidence="1" id="KW-0812">Transmembrane</keyword>
<evidence type="ECO:0000313" key="3">
    <source>
        <dbReference type="Proteomes" id="UP000323317"/>
    </source>
</evidence>
<evidence type="ECO:0000256" key="1">
    <source>
        <dbReference type="SAM" id="Phobius"/>
    </source>
</evidence>
<feature type="transmembrane region" description="Helical" evidence="1">
    <location>
        <begin position="38"/>
        <end position="63"/>
    </location>
</feature>
<accession>A0A5D4K863</accession>
<gene>
    <name evidence="2" type="ORF">FZC79_18485</name>
</gene>
<protein>
    <submittedName>
        <fullName evidence="2">Uncharacterized protein</fullName>
    </submittedName>
</protein>
<comment type="caution">
    <text evidence="2">The sequence shown here is derived from an EMBL/GenBank/DDBJ whole genome shotgun (WGS) entry which is preliminary data.</text>
</comment>
<organism evidence="2 3">
    <name type="scientific">Rossellomorea vietnamensis</name>
    <dbReference type="NCBI Taxonomy" id="218284"/>
    <lineage>
        <taxon>Bacteria</taxon>
        <taxon>Bacillati</taxon>
        <taxon>Bacillota</taxon>
        <taxon>Bacilli</taxon>
        <taxon>Bacillales</taxon>
        <taxon>Bacillaceae</taxon>
        <taxon>Rossellomorea</taxon>
    </lineage>
</organism>
<feature type="transmembrane region" description="Helical" evidence="1">
    <location>
        <begin position="75"/>
        <end position="94"/>
    </location>
</feature>
<proteinExistence type="predicted"/>
<sequence>MKKFIKEFLLSSAFVWVLYFFLLITSGFTVGLGESEGFLPVFGIFLPLLFLIFVVLPGVYISIILRNEKNKWGKGFLYFCLSWLLFWGLLQMTGPVITRVQNHIIFGGQGEEQKQALISKAEVSLEEKQNRQFKLVNADYENDISFHGVAFRLNFIETNCEDCRVEAVYLSHEDNGWRMKIINGEIWYLEEEQK</sequence>
<reference evidence="2 3" key="1">
    <citation type="submission" date="2019-08" db="EMBL/GenBank/DDBJ databases">
        <title>Bacillus genomes from the desert of Cuatro Cienegas, Coahuila.</title>
        <authorList>
            <person name="Olmedo-Alvarez G."/>
        </authorList>
    </citation>
    <scope>NUCLEOTIDE SEQUENCE [LARGE SCALE GENOMIC DNA]</scope>
    <source>
        <strain evidence="2 3">CH40_1T</strain>
    </source>
</reference>
<dbReference type="AlphaFoldDB" id="A0A5D4K863"/>
<evidence type="ECO:0000313" key="2">
    <source>
        <dbReference type="EMBL" id="TYR73432.1"/>
    </source>
</evidence>
<name>A0A5D4K863_9BACI</name>
<dbReference type="EMBL" id="VTEH01000018">
    <property type="protein sequence ID" value="TYR73432.1"/>
    <property type="molecule type" value="Genomic_DNA"/>
</dbReference>